<evidence type="ECO:0000256" key="10">
    <source>
        <dbReference type="ARBA" id="ARBA00049929"/>
    </source>
</evidence>
<keyword evidence="6 14" id="KW-0067">ATP-binding</keyword>
<evidence type="ECO:0000256" key="1">
    <source>
        <dbReference type="ARBA" id="ARBA00004305"/>
    </source>
</evidence>
<evidence type="ECO:0000256" key="6">
    <source>
        <dbReference type="ARBA" id="ARBA00022840"/>
    </source>
</evidence>
<dbReference type="InterPro" id="IPR050203">
    <property type="entry name" value="Trp-tRNA_synthetase"/>
</dbReference>
<accession>A0A7R8UIJ5</accession>
<dbReference type="Pfam" id="PF00579">
    <property type="entry name" value="tRNA-synt_1b"/>
    <property type="match status" value="1"/>
</dbReference>
<dbReference type="GO" id="GO:0070183">
    <property type="term" value="P:mitochondrial tryptophanyl-tRNA aminoacylation"/>
    <property type="evidence" value="ECO:0007669"/>
    <property type="project" value="TreeGrafter"/>
</dbReference>
<dbReference type="Gene3D" id="3.40.50.620">
    <property type="entry name" value="HUPs"/>
    <property type="match status" value="1"/>
</dbReference>
<gene>
    <name evidence="15" type="ORF">HERILL_LOCUS4425</name>
</gene>
<dbReference type="NCBIfam" id="TIGR00233">
    <property type="entry name" value="trpS"/>
    <property type="match status" value="1"/>
</dbReference>
<dbReference type="PANTHER" id="PTHR43766:SF1">
    <property type="entry name" value="TRYPTOPHAN--TRNA LIGASE, MITOCHONDRIAL"/>
    <property type="match status" value="1"/>
</dbReference>
<dbReference type="FunCoup" id="A0A7R8UIJ5">
    <property type="interactions" value="232"/>
</dbReference>
<evidence type="ECO:0000313" key="15">
    <source>
        <dbReference type="EMBL" id="CAD7081310.1"/>
    </source>
</evidence>
<evidence type="ECO:0000256" key="13">
    <source>
        <dbReference type="ARBA" id="ARBA00080951"/>
    </source>
</evidence>
<dbReference type="AlphaFoldDB" id="A0A7R8UIJ5"/>
<evidence type="ECO:0000256" key="14">
    <source>
        <dbReference type="RuleBase" id="RU363036"/>
    </source>
</evidence>
<dbReference type="CDD" id="cd00806">
    <property type="entry name" value="TrpRS_core"/>
    <property type="match status" value="1"/>
</dbReference>
<proteinExistence type="inferred from homology"/>
<evidence type="ECO:0000256" key="11">
    <source>
        <dbReference type="ARBA" id="ARBA00059972"/>
    </source>
</evidence>
<evidence type="ECO:0000256" key="4">
    <source>
        <dbReference type="ARBA" id="ARBA00022598"/>
    </source>
</evidence>
<dbReference type="EMBL" id="LR899010">
    <property type="protein sequence ID" value="CAD7081310.1"/>
    <property type="molecule type" value="Genomic_DNA"/>
</dbReference>
<sequence length="378" mass="42573">MHSIRKLANLGLRRASVLGCRQAKSFCTEDEAIRWPKKIFSGIQPTGSMHIGNYLGAVRKWVDLQEAGEDVTYCIVDMHSITLPQDPRILRLNILKMTATLLACGIDPVKSTLYVQSSVKQHTELGWILSCLTTMPRLSHLPQYKEKTKKLKDIPLGLFVYPVLQAADIMVHKATHVPVGEDQIQHIQLAQHLAKIFNYKFGTTFPQCHGMISDSCDARIKSLRNPSKKMSKSDEDQKSAIYLTDEPDQILEKIKKAVTDFTSAVTFEPETRQGVSNLIMIDSLMSGDTIEEICEDAALIDTGKYKLRVAETVIDHLNPIRSKIEEYMNNPEYLVHVLEEGRNKAAEVAERTMLEVKERVGLGAMLKVRQSDVLVDEL</sequence>
<dbReference type="FunFam" id="1.10.240.10:FF:000002">
    <property type="entry name" value="Tryptophan--tRNA ligase"/>
    <property type="match status" value="1"/>
</dbReference>
<dbReference type="InterPro" id="IPR001412">
    <property type="entry name" value="aa-tRNA-synth_I_CS"/>
</dbReference>
<evidence type="ECO:0000256" key="9">
    <source>
        <dbReference type="ARBA" id="ARBA00030268"/>
    </source>
</evidence>
<dbReference type="GO" id="GO:0005524">
    <property type="term" value="F:ATP binding"/>
    <property type="evidence" value="ECO:0007669"/>
    <property type="project" value="UniProtKB-KW"/>
</dbReference>
<evidence type="ECO:0000256" key="7">
    <source>
        <dbReference type="ARBA" id="ARBA00022917"/>
    </source>
</evidence>
<dbReference type="PROSITE" id="PS00178">
    <property type="entry name" value="AA_TRNA_LIGASE_I"/>
    <property type="match status" value="1"/>
</dbReference>
<dbReference type="Proteomes" id="UP000594454">
    <property type="component" value="Chromosome 2"/>
</dbReference>
<evidence type="ECO:0000313" key="16">
    <source>
        <dbReference type="Proteomes" id="UP000594454"/>
    </source>
</evidence>
<evidence type="ECO:0000256" key="12">
    <source>
        <dbReference type="ARBA" id="ARBA00069760"/>
    </source>
</evidence>
<reference evidence="15 16" key="1">
    <citation type="submission" date="2020-11" db="EMBL/GenBank/DDBJ databases">
        <authorList>
            <person name="Wallbank WR R."/>
            <person name="Pardo Diaz C."/>
            <person name="Kozak K."/>
            <person name="Martin S."/>
            <person name="Jiggins C."/>
            <person name="Moest M."/>
            <person name="Warren A I."/>
            <person name="Generalovic N T."/>
            <person name="Byers J.R.P. K."/>
            <person name="Montejo-Kovacevich G."/>
            <person name="Yen C E."/>
        </authorList>
    </citation>
    <scope>NUCLEOTIDE SEQUENCE [LARGE SCALE GENOMIC DNA]</scope>
</reference>
<dbReference type="OrthoDB" id="15808at2759"/>
<evidence type="ECO:0000256" key="3">
    <source>
        <dbReference type="ARBA" id="ARBA00013161"/>
    </source>
</evidence>
<dbReference type="SUPFAM" id="SSF52374">
    <property type="entry name" value="Nucleotidylyl transferase"/>
    <property type="match status" value="1"/>
</dbReference>
<dbReference type="InterPro" id="IPR002305">
    <property type="entry name" value="aa-tRNA-synth_Ic"/>
</dbReference>
<dbReference type="InterPro" id="IPR014729">
    <property type="entry name" value="Rossmann-like_a/b/a_fold"/>
</dbReference>
<dbReference type="FunFam" id="3.40.50.620:FF:000082">
    <property type="entry name" value="MSW1p Mitochondrial tryptophanyl-tRNA synthetase"/>
    <property type="match status" value="1"/>
</dbReference>
<name>A0A7R8UIJ5_HERIL</name>
<keyword evidence="8 14" id="KW-0030">Aminoacyl-tRNA synthetase</keyword>
<comment type="similarity">
    <text evidence="2 14">Belongs to the class-I aminoacyl-tRNA synthetase family.</text>
</comment>
<dbReference type="InParanoid" id="A0A7R8UIJ5"/>
<keyword evidence="16" id="KW-1185">Reference proteome</keyword>
<organism evidence="15 16">
    <name type="scientific">Hermetia illucens</name>
    <name type="common">Black soldier fly</name>
    <dbReference type="NCBI Taxonomy" id="343691"/>
    <lineage>
        <taxon>Eukaryota</taxon>
        <taxon>Metazoa</taxon>
        <taxon>Ecdysozoa</taxon>
        <taxon>Arthropoda</taxon>
        <taxon>Hexapoda</taxon>
        <taxon>Insecta</taxon>
        <taxon>Pterygota</taxon>
        <taxon>Neoptera</taxon>
        <taxon>Endopterygota</taxon>
        <taxon>Diptera</taxon>
        <taxon>Brachycera</taxon>
        <taxon>Stratiomyomorpha</taxon>
        <taxon>Stratiomyidae</taxon>
        <taxon>Hermetiinae</taxon>
        <taxon>Hermetia</taxon>
    </lineage>
</organism>
<keyword evidence="5 14" id="KW-0547">Nucleotide-binding</keyword>
<dbReference type="GO" id="GO:0004830">
    <property type="term" value="F:tryptophan-tRNA ligase activity"/>
    <property type="evidence" value="ECO:0007669"/>
    <property type="project" value="UniProtKB-EC"/>
</dbReference>
<evidence type="ECO:0000256" key="5">
    <source>
        <dbReference type="ARBA" id="ARBA00022741"/>
    </source>
</evidence>
<dbReference type="GO" id="GO:0005759">
    <property type="term" value="C:mitochondrial matrix"/>
    <property type="evidence" value="ECO:0007669"/>
    <property type="project" value="UniProtKB-SubCell"/>
</dbReference>
<comment type="subcellular location">
    <subcellularLocation>
        <location evidence="1">Mitochondrion matrix</location>
    </subcellularLocation>
</comment>
<protein>
    <recommendedName>
        <fullName evidence="12">Tryptophan--tRNA ligase, mitochondrial</fullName>
        <ecNumber evidence="3">6.1.1.2</ecNumber>
    </recommendedName>
    <alternativeName>
        <fullName evidence="13">(Mt)TrpRS</fullName>
    </alternativeName>
    <alternativeName>
        <fullName evidence="9">Tryptophanyl-tRNA synthetase</fullName>
    </alternativeName>
</protein>
<dbReference type="PRINTS" id="PR01039">
    <property type="entry name" value="TRNASYNTHTRP"/>
</dbReference>
<dbReference type="Gene3D" id="1.10.240.10">
    <property type="entry name" value="Tyrosyl-Transfer RNA Synthetase"/>
    <property type="match status" value="1"/>
</dbReference>
<dbReference type="InterPro" id="IPR002306">
    <property type="entry name" value="Trp-tRNA-ligase"/>
</dbReference>
<dbReference type="InterPro" id="IPR024109">
    <property type="entry name" value="Trp-tRNA-ligase_bac-type"/>
</dbReference>
<evidence type="ECO:0000256" key="2">
    <source>
        <dbReference type="ARBA" id="ARBA00005594"/>
    </source>
</evidence>
<comment type="function">
    <text evidence="11">Catalyzes the attachment of tryptophan to tRNA(Trp) in a two-step reaction: tryptophan is first activated by ATP to form Trp-AMP and then transferred to the acceptor end of tRNA(Trp).</text>
</comment>
<keyword evidence="7 14" id="KW-0648">Protein biosynthesis</keyword>
<comment type="catalytic activity">
    <reaction evidence="10">
        <text>tRNA(Trp) + L-tryptophan + ATP = L-tryptophyl-tRNA(Trp) + AMP + diphosphate + H(+)</text>
        <dbReference type="Rhea" id="RHEA:24080"/>
        <dbReference type="Rhea" id="RHEA-COMP:9671"/>
        <dbReference type="Rhea" id="RHEA-COMP:9705"/>
        <dbReference type="ChEBI" id="CHEBI:15378"/>
        <dbReference type="ChEBI" id="CHEBI:30616"/>
        <dbReference type="ChEBI" id="CHEBI:33019"/>
        <dbReference type="ChEBI" id="CHEBI:57912"/>
        <dbReference type="ChEBI" id="CHEBI:78442"/>
        <dbReference type="ChEBI" id="CHEBI:78535"/>
        <dbReference type="ChEBI" id="CHEBI:456215"/>
        <dbReference type="EC" id="6.1.1.2"/>
    </reaction>
</comment>
<evidence type="ECO:0000256" key="8">
    <source>
        <dbReference type="ARBA" id="ARBA00023146"/>
    </source>
</evidence>
<dbReference type="PANTHER" id="PTHR43766">
    <property type="entry name" value="TRYPTOPHAN--TRNA LIGASE, MITOCHONDRIAL"/>
    <property type="match status" value="1"/>
</dbReference>
<keyword evidence="4 14" id="KW-0436">Ligase</keyword>
<dbReference type="EC" id="6.1.1.2" evidence="3"/>
<dbReference type="OMA" id="GWGQFKP"/>
<dbReference type="HAMAP" id="MF_00140_B">
    <property type="entry name" value="Trp_tRNA_synth_B"/>
    <property type="match status" value="1"/>
</dbReference>